<sequence length="769" mass="86325">MAIHILGIRHHGPGSARNVKQFLEQIKPDIVLVEGPPEADGILQWVTDKELVLPVAILCFQPENPQQAVFYPFAEFSPEWQAIQYARKNNIHVRFIDLPISHKFALDAAKEATTPAPADDADNTSQLNSDQDEAQQPLSPTGEEFTESIDPKNLRRDPIHELALAAGYDDGEKWWEHMVEYRKDTSAIFEAVEEMMGALREAYPNADDNMEQLREAHMRKVIRQAEKEMFGNIAVICGAWHAPALKDMPKAKEDIDLLKGLPKVKVECTWIPWTYNRLSFASGYGAGIRSPGWYEHIWHHPHDDGTRWMARVAKLFREQQMDTSVAHVMEAVRLSQSLAALRNLPKAGLEELNEATLSVLCMGENILLSLVNDQLIISDRIGNVPTEIPKPPLQLDIERLQKKLRLPATAEQKEYTLDLRKETDLQRSIFLHRLRLLKLKWGNQSSVSGKGTFKELWTLQWDPAFSIDIIEKGTWGNTVEEAAAKFVMQEAAMSDELRVVCSLLEKSIPANLPAAVEALINGINNLAATSDDVVQLMEVIPALVNVSRYGNVRNTDTTLVMGIVDSMITRICISLPAACVSVDEDAAEHLLELFRKMTEAVNLLQDEALTDQWQQTLKLIAGSSSTAPVISGYATRLLSDYRQLQGDDLVKRFYQSMSPALPPATAAAWLEGFLKGIGTILLLDEGLWSVVNSWLDQLPEDVFMQVLPLLRRTFAHFSQPERRKLGEKAKHGGTGIKSRQTITELDIERAVQGIPVVMKLFNYPIQIPQ</sequence>
<evidence type="ECO:0000313" key="2">
    <source>
        <dbReference type="EMBL" id="RZS71469.1"/>
    </source>
</evidence>
<dbReference type="InterPro" id="IPR043737">
    <property type="entry name" value="DUF5682"/>
</dbReference>
<dbReference type="InterPro" id="IPR050458">
    <property type="entry name" value="LolB"/>
</dbReference>
<protein>
    <submittedName>
        <fullName evidence="2">Uncharacterized protein</fullName>
    </submittedName>
</protein>
<keyword evidence="3" id="KW-1185">Reference proteome</keyword>
<accession>A0A4Q7MU55</accession>
<dbReference type="Proteomes" id="UP000293874">
    <property type="component" value="Unassembled WGS sequence"/>
</dbReference>
<dbReference type="OrthoDB" id="9768066at2"/>
<dbReference type="RefSeq" id="WP_130541970.1">
    <property type="nucleotide sequence ID" value="NZ_CP042431.1"/>
</dbReference>
<comment type="caution">
    <text evidence="2">The sequence shown here is derived from an EMBL/GenBank/DDBJ whole genome shotgun (WGS) entry which is preliminary data.</text>
</comment>
<dbReference type="PANTHER" id="PTHR30634:SF14">
    <property type="match status" value="1"/>
</dbReference>
<dbReference type="EMBL" id="SGXA01000002">
    <property type="protein sequence ID" value="RZS71469.1"/>
    <property type="molecule type" value="Genomic_DNA"/>
</dbReference>
<evidence type="ECO:0000256" key="1">
    <source>
        <dbReference type="SAM" id="MobiDB-lite"/>
    </source>
</evidence>
<gene>
    <name evidence="2" type="ORF">EV199_3372</name>
</gene>
<feature type="region of interest" description="Disordered" evidence="1">
    <location>
        <begin position="111"/>
        <end position="152"/>
    </location>
</feature>
<dbReference type="PANTHER" id="PTHR30634">
    <property type="entry name" value="OUTER MEMBRANE LOLAB LIPOPROTEIN INSERTION APPARATUS"/>
    <property type="match status" value="1"/>
</dbReference>
<reference evidence="2 3" key="1">
    <citation type="submission" date="2019-02" db="EMBL/GenBank/DDBJ databases">
        <title>Genomic Encyclopedia of Type Strains, Phase IV (KMG-IV): sequencing the most valuable type-strain genomes for metagenomic binning, comparative biology and taxonomic classification.</title>
        <authorList>
            <person name="Goeker M."/>
        </authorList>
    </citation>
    <scope>NUCLEOTIDE SEQUENCE [LARGE SCALE GENOMIC DNA]</scope>
    <source>
        <strain evidence="2 3">DSM 18116</strain>
    </source>
</reference>
<dbReference type="Pfam" id="PF18934">
    <property type="entry name" value="DUF5682"/>
    <property type="match status" value="1"/>
</dbReference>
<feature type="compositionally biased region" description="Polar residues" evidence="1">
    <location>
        <begin position="123"/>
        <end position="139"/>
    </location>
</feature>
<dbReference type="AlphaFoldDB" id="A0A4Q7MU55"/>
<name>A0A4Q7MU55_9BACT</name>
<evidence type="ECO:0000313" key="3">
    <source>
        <dbReference type="Proteomes" id="UP000293874"/>
    </source>
</evidence>
<proteinExistence type="predicted"/>
<organism evidence="2 3">
    <name type="scientific">Pseudobacter ginsenosidimutans</name>
    <dbReference type="NCBI Taxonomy" id="661488"/>
    <lineage>
        <taxon>Bacteria</taxon>
        <taxon>Pseudomonadati</taxon>
        <taxon>Bacteroidota</taxon>
        <taxon>Chitinophagia</taxon>
        <taxon>Chitinophagales</taxon>
        <taxon>Chitinophagaceae</taxon>
        <taxon>Pseudobacter</taxon>
    </lineage>
</organism>